<evidence type="ECO:0000256" key="5">
    <source>
        <dbReference type="ARBA" id="ARBA00022801"/>
    </source>
</evidence>
<evidence type="ECO:0000256" key="1">
    <source>
        <dbReference type="ARBA" id="ARBA00004651"/>
    </source>
</evidence>
<keyword evidence="5 10" id="KW-0378">Hydrolase</keyword>
<evidence type="ECO:0000256" key="3">
    <source>
        <dbReference type="ARBA" id="ARBA00022670"/>
    </source>
</evidence>
<dbReference type="Proteomes" id="UP000262073">
    <property type="component" value="Chromosome"/>
</dbReference>
<keyword evidence="2" id="KW-1003">Cell membrane</keyword>
<feature type="transmembrane region" description="Helical" evidence="8">
    <location>
        <begin position="124"/>
        <end position="144"/>
    </location>
</feature>
<sequence length="484" mass="53352">MDTSGLVSSVSWKVLAVIVAALVITGLAVPDTYHTLHELWTKNNETYSHGYILLGFAIYVLVTDFRWQQFSPSFAFVPLAFAAGLVWLAAEAVQIMLFQTLVLPGVLWCVLAAMVGFRNSLKTLVPVMALYLALPIMDILVTPLQNLTTWVNTRMILATGITAFIENYDIHMPYGIMRIAHGCAGLNYLLAGMCLGVFYAYLNLQRVSLQLKAVALIVVLSLVGNWIRVFLLILIGYESKMQSELVHDHGFFGWIIFAVLAVFFFFYAKRLEAKDGEFTSVGSKPSLPLNGKMLAAVGLTLGAFVVVPLSWQVLRSGISADPISVTLPQGLAKFKLTGRTIDSAGAVYQGSDESQLYSARQNGYRLNLIVASYRSQKQGKELIYYANKPAVKLRQRTTIEVDNVPLNVAQSSSAQKVFWLYRVGQRTTLTDMDTKLAQLTGLLNTPVVSVFALQVSCPRTCPATAQITKDLASELSALERIEVR</sequence>
<dbReference type="KEGG" id="salm:D0Y50_13920"/>
<dbReference type="EC" id="3.4.22.-" evidence="10"/>
<keyword evidence="3" id="KW-0645">Protease</keyword>
<evidence type="ECO:0000313" key="10">
    <source>
        <dbReference type="EMBL" id="AXR07348.1"/>
    </source>
</evidence>
<feature type="transmembrane region" description="Helical" evidence="8">
    <location>
        <begin position="249"/>
        <end position="268"/>
    </location>
</feature>
<feature type="transmembrane region" description="Helical" evidence="8">
    <location>
        <begin position="214"/>
        <end position="237"/>
    </location>
</feature>
<dbReference type="InterPro" id="IPR013426">
    <property type="entry name" value="EpsH-like"/>
</dbReference>
<keyword evidence="4 8" id="KW-0812">Transmembrane</keyword>
<reference evidence="10 11" key="1">
    <citation type="submission" date="2018-08" db="EMBL/GenBank/DDBJ databases">
        <title>Salinimonas sediminis sp. nov., a piezophilic bacterium isolated from a deep-sea sediment sample from the New Britain Trench.</title>
        <authorList>
            <person name="Cao J."/>
        </authorList>
    </citation>
    <scope>NUCLEOTIDE SEQUENCE [LARGE SCALE GENOMIC DNA]</scope>
    <source>
        <strain evidence="10 11">N102</strain>
    </source>
</reference>
<feature type="transmembrane region" description="Helical" evidence="8">
    <location>
        <begin position="179"/>
        <end position="202"/>
    </location>
</feature>
<dbReference type="GO" id="GO:0006508">
    <property type="term" value="P:proteolysis"/>
    <property type="evidence" value="ECO:0007669"/>
    <property type="project" value="UniProtKB-KW"/>
</dbReference>
<feature type="domain" description="Methanolan biosynthesis EpsI" evidence="9">
    <location>
        <begin position="301"/>
        <end position="445"/>
    </location>
</feature>
<protein>
    <submittedName>
        <fullName evidence="10">Exosortase</fullName>
        <ecNumber evidence="10">3.4.22.-</ecNumber>
    </submittedName>
</protein>
<accession>A0A346NP91</accession>
<keyword evidence="11" id="KW-1185">Reference proteome</keyword>
<keyword evidence="7 8" id="KW-0472">Membrane</keyword>
<organism evidence="10 11">
    <name type="scientific">Salinimonas sediminis</name>
    <dbReference type="NCBI Taxonomy" id="2303538"/>
    <lineage>
        <taxon>Bacteria</taxon>
        <taxon>Pseudomonadati</taxon>
        <taxon>Pseudomonadota</taxon>
        <taxon>Gammaproteobacteria</taxon>
        <taxon>Alteromonadales</taxon>
        <taxon>Alteromonadaceae</taxon>
        <taxon>Alteromonas/Salinimonas group</taxon>
        <taxon>Salinimonas</taxon>
    </lineage>
</organism>
<dbReference type="NCBIfam" id="TIGR04178">
    <property type="entry name" value="exo_archaeo"/>
    <property type="match status" value="1"/>
</dbReference>
<feature type="transmembrane region" description="Helical" evidence="8">
    <location>
        <begin position="289"/>
        <end position="311"/>
    </location>
</feature>
<dbReference type="RefSeq" id="WP_117317458.1">
    <property type="nucleotide sequence ID" value="NZ_CP031769.1"/>
</dbReference>
<comment type="subcellular location">
    <subcellularLocation>
        <location evidence="1">Cell membrane</location>
        <topology evidence="1">Multi-pass membrane protein</topology>
    </subcellularLocation>
</comment>
<name>A0A346NP91_9ALTE</name>
<dbReference type="GO" id="GO:0005886">
    <property type="term" value="C:plasma membrane"/>
    <property type="evidence" value="ECO:0007669"/>
    <property type="project" value="UniProtKB-SubCell"/>
</dbReference>
<gene>
    <name evidence="10" type="primary">xrt</name>
    <name evidence="10" type="ORF">D0Y50_13920</name>
</gene>
<dbReference type="Pfam" id="PF11984">
    <property type="entry name" value="DUF3485"/>
    <property type="match status" value="1"/>
</dbReference>
<keyword evidence="6 8" id="KW-1133">Transmembrane helix</keyword>
<dbReference type="InterPro" id="IPR014263">
    <property type="entry name" value="Methanolan_biosynth_EpsI"/>
</dbReference>
<dbReference type="AlphaFoldDB" id="A0A346NP91"/>
<dbReference type="InterPro" id="IPR019127">
    <property type="entry name" value="Exosortase"/>
</dbReference>
<feature type="transmembrane region" description="Helical" evidence="8">
    <location>
        <begin position="74"/>
        <end position="90"/>
    </location>
</feature>
<dbReference type="GO" id="GO:0008233">
    <property type="term" value="F:peptidase activity"/>
    <property type="evidence" value="ECO:0007669"/>
    <property type="project" value="UniProtKB-KW"/>
</dbReference>
<evidence type="ECO:0000256" key="4">
    <source>
        <dbReference type="ARBA" id="ARBA00022692"/>
    </source>
</evidence>
<dbReference type="OrthoDB" id="9797363at2"/>
<evidence type="ECO:0000256" key="8">
    <source>
        <dbReference type="SAM" id="Phobius"/>
    </source>
</evidence>
<feature type="transmembrane region" description="Helical" evidence="8">
    <location>
        <begin position="49"/>
        <end position="67"/>
    </location>
</feature>
<evidence type="ECO:0000256" key="2">
    <source>
        <dbReference type="ARBA" id="ARBA00022475"/>
    </source>
</evidence>
<feature type="transmembrane region" description="Helical" evidence="8">
    <location>
        <begin position="12"/>
        <end position="29"/>
    </location>
</feature>
<proteinExistence type="predicted"/>
<dbReference type="InterPro" id="IPR026392">
    <property type="entry name" value="Exo/Archaeosortase_dom"/>
</dbReference>
<dbReference type="Pfam" id="PF09721">
    <property type="entry name" value="Exosortase_EpsH"/>
    <property type="match status" value="1"/>
</dbReference>
<dbReference type="NCBIfam" id="TIGR02602">
    <property type="entry name" value="8TM_EpsH"/>
    <property type="match status" value="1"/>
</dbReference>
<evidence type="ECO:0000256" key="6">
    <source>
        <dbReference type="ARBA" id="ARBA00022989"/>
    </source>
</evidence>
<evidence type="ECO:0000313" key="11">
    <source>
        <dbReference type="Proteomes" id="UP000262073"/>
    </source>
</evidence>
<feature type="transmembrane region" description="Helical" evidence="8">
    <location>
        <begin position="96"/>
        <end position="117"/>
    </location>
</feature>
<evidence type="ECO:0000256" key="7">
    <source>
        <dbReference type="ARBA" id="ARBA00023136"/>
    </source>
</evidence>
<dbReference type="EMBL" id="CP031769">
    <property type="protein sequence ID" value="AXR07348.1"/>
    <property type="molecule type" value="Genomic_DNA"/>
</dbReference>
<evidence type="ECO:0000259" key="9">
    <source>
        <dbReference type="Pfam" id="PF11984"/>
    </source>
</evidence>